<comment type="caution">
    <text evidence="1">The sequence shown here is derived from an EMBL/GenBank/DDBJ whole genome shotgun (WGS) entry which is preliminary data.</text>
</comment>
<protein>
    <submittedName>
        <fullName evidence="1">Uncharacterized protein</fullName>
    </submittedName>
</protein>
<organism evidence="1 2">
    <name type="scientific">Ancylostoma ceylanicum</name>
    <dbReference type="NCBI Taxonomy" id="53326"/>
    <lineage>
        <taxon>Eukaryota</taxon>
        <taxon>Metazoa</taxon>
        <taxon>Ecdysozoa</taxon>
        <taxon>Nematoda</taxon>
        <taxon>Chromadorea</taxon>
        <taxon>Rhabditida</taxon>
        <taxon>Rhabditina</taxon>
        <taxon>Rhabditomorpha</taxon>
        <taxon>Strongyloidea</taxon>
        <taxon>Ancylostomatidae</taxon>
        <taxon>Ancylostomatinae</taxon>
        <taxon>Ancylostoma</taxon>
    </lineage>
</organism>
<evidence type="ECO:0000313" key="2">
    <source>
        <dbReference type="Proteomes" id="UP000024635"/>
    </source>
</evidence>
<reference evidence="2" key="1">
    <citation type="journal article" date="2015" name="Nat. Genet.">
        <title>The genome and transcriptome of the zoonotic hookworm Ancylostoma ceylanicum identify infection-specific gene families.</title>
        <authorList>
            <person name="Schwarz E.M."/>
            <person name="Hu Y."/>
            <person name="Antoshechkin I."/>
            <person name="Miller M.M."/>
            <person name="Sternberg P.W."/>
            <person name="Aroian R.V."/>
        </authorList>
    </citation>
    <scope>NUCLEOTIDE SEQUENCE</scope>
    <source>
        <strain evidence="2">HY135</strain>
    </source>
</reference>
<accession>A0A016WNQ8</accession>
<keyword evidence="2" id="KW-1185">Reference proteome</keyword>
<gene>
    <name evidence="1" type="primary">Acey_s0569.g89</name>
    <name evidence="1" type="ORF">Y032_0569g89</name>
</gene>
<dbReference type="AlphaFoldDB" id="A0A016WNQ8"/>
<evidence type="ECO:0000313" key="1">
    <source>
        <dbReference type="EMBL" id="EYC41444.1"/>
    </source>
</evidence>
<dbReference type="Proteomes" id="UP000024635">
    <property type="component" value="Unassembled WGS sequence"/>
</dbReference>
<name>A0A016WNQ8_9BILA</name>
<proteinExistence type="predicted"/>
<dbReference type="EMBL" id="JARK01000169">
    <property type="protein sequence ID" value="EYC41444.1"/>
    <property type="molecule type" value="Genomic_DNA"/>
</dbReference>
<sequence>MLGHTCEAVKRWPTSVSNVCVTTWTMLCSPLKSTGTYGKNERMSGADATKREKVLEYFVRGKREYESRGSAFARAVQGAPPPPDMDNVPDYLLLLRHSRSSTLGELGLFNPEIVPLRRISSVLALATSYQLI</sequence>